<gene>
    <name evidence="1" type="ORF">GK108_07575</name>
</gene>
<dbReference type="RefSeq" id="WP_163945185.1">
    <property type="nucleotide sequence ID" value="NZ_JAAFZH010000002.1"/>
</dbReference>
<organism evidence="1 2">
    <name type="scientific">Spirosoma terrae</name>
    <dbReference type="NCBI Taxonomy" id="1968276"/>
    <lineage>
        <taxon>Bacteria</taxon>
        <taxon>Pseudomonadati</taxon>
        <taxon>Bacteroidota</taxon>
        <taxon>Cytophagia</taxon>
        <taxon>Cytophagales</taxon>
        <taxon>Cytophagaceae</taxon>
        <taxon>Spirosoma</taxon>
    </lineage>
</organism>
<keyword evidence="2" id="KW-1185">Reference proteome</keyword>
<dbReference type="Proteomes" id="UP000474175">
    <property type="component" value="Unassembled WGS sequence"/>
</dbReference>
<reference evidence="1 2" key="1">
    <citation type="submission" date="2020-02" db="EMBL/GenBank/DDBJ databases">
        <title>Draft genome sequence of two Spirosoma agri KCTC 52727 and Spirosoma terrae KCTC 52035.</title>
        <authorList>
            <person name="Rojas J."/>
            <person name="Ambika Manirajan B."/>
            <person name="Suarez C."/>
            <person name="Ratering S."/>
            <person name="Schnell S."/>
        </authorList>
    </citation>
    <scope>NUCLEOTIDE SEQUENCE [LARGE SCALE GENOMIC DNA]</scope>
    <source>
        <strain evidence="1 2">KCTC 52035</strain>
    </source>
</reference>
<dbReference type="AlphaFoldDB" id="A0A6L9L8N1"/>
<dbReference type="EMBL" id="JAAFZH010000002">
    <property type="protein sequence ID" value="NDU94728.1"/>
    <property type="molecule type" value="Genomic_DNA"/>
</dbReference>
<proteinExistence type="predicted"/>
<evidence type="ECO:0000313" key="1">
    <source>
        <dbReference type="EMBL" id="NDU94728.1"/>
    </source>
</evidence>
<accession>A0A6L9L8N1</accession>
<sequence>MPNVRTAQFGQTAINKPLFEVLVNGKRYAFSTDDNGRVMFRTPDYLRSLGVYSDVAKRFESSPADIRQTLRLDANNTTTRDYRFPALALGAGLAFVEAWSNSVGWKSFNPIVYQNFNA</sequence>
<comment type="caution">
    <text evidence="1">The sequence shown here is derived from an EMBL/GenBank/DDBJ whole genome shotgun (WGS) entry which is preliminary data.</text>
</comment>
<evidence type="ECO:0000313" key="2">
    <source>
        <dbReference type="Proteomes" id="UP000474175"/>
    </source>
</evidence>
<name>A0A6L9L8N1_9BACT</name>
<protein>
    <submittedName>
        <fullName evidence="1">Uncharacterized protein</fullName>
    </submittedName>
</protein>